<dbReference type="EMBL" id="CALNXI010000165">
    <property type="protein sequence ID" value="CAH3020965.1"/>
    <property type="molecule type" value="Genomic_DNA"/>
</dbReference>
<feature type="region of interest" description="Disordered" evidence="1">
    <location>
        <begin position="303"/>
        <end position="338"/>
    </location>
</feature>
<dbReference type="PANTHER" id="PTHR34485:SF2">
    <property type="entry name" value="PROLINE RICH, LACRIMAL 1"/>
    <property type="match status" value="1"/>
</dbReference>
<keyword evidence="3" id="KW-1185">Reference proteome</keyword>
<organism evidence="2 3">
    <name type="scientific">Porites evermanni</name>
    <dbReference type="NCBI Taxonomy" id="104178"/>
    <lineage>
        <taxon>Eukaryota</taxon>
        <taxon>Metazoa</taxon>
        <taxon>Cnidaria</taxon>
        <taxon>Anthozoa</taxon>
        <taxon>Hexacorallia</taxon>
        <taxon>Scleractinia</taxon>
        <taxon>Fungiina</taxon>
        <taxon>Poritidae</taxon>
        <taxon>Porites</taxon>
    </lineage>
</organism>
<proteinExistence type="predicted"/>
<name>A0ABN8M2Q6_9CNID</name>
<comment type="caution">
    <text evidence="2">The sequence shown here is derived from an EMBL/GenBank/DDBJ whole genome shotgun (WGS) entry which is preliminary data.</text>
</comment>
<protein>
    <submittedName>
        <fullName evidence="2">Uncharacterized protein</fullName>
    </submittedName>
</protein>
<evidence type="ECO:0000313" key="3">
    <source>
        <dbReference type="Proteomes" id="UP001159427"/>
    </source>
</evidence>
<gene>
    <name evidence="2" type="ORF">PEVE_00009384</name>
</gene>
<evidence type="ECO:0000256" key="1">
    <source>
        <dbReference type="SAM" id="MobiDB-lite"/>
    </source>
</evidence>
<sequence length="371" mass="42456">MCDEEKVQMKRIDSNVLGSWHTGGHFSKNGSFIIKNYLTGGLLWFSHKCMRGNSEDDDLFLGTAKSMEGILADECYHQAKSEGCNVVVVWQDGDSSSQKSVEKVFGAEPRRVFKCGGHVGRAHGNNLKDLANQQCKSPDDYARRMRSLGVHHCKDEHEWADGKCNFHPSTVCSCGKCNQDEEISYEGKAYSTKSVLRCEFHQLAYQTECELRANDAEAVIHPELGRGQCNLCEAHFTVLPHFRAKDQSLCRLHYITSTNCGLAQGNMTWCFNHRGPDYHWIVDLYECMNLPVLPEVVHASQKATKERKTELEMKKSDEAKEKRVSQKIARSEDQEERKKWVKQQAILHTYVRRMRMMAVKRTEPWSKKLST</sequence>
<accession>A0ABN8M2Q6</accession>
<evidence type="ECO:0000313" key="2">
    <source>
        <dbReference type="EMBL" id="CAH3020965.1"/>
    </source>
</evidence>
<dbReference type="PANTHER" id="PTHR34485">
    <property type="entry name" value="PROLINE-RICH, LACRIMAL 1"/>
    <property type="match status" value="1"/>
</dbReference>
<reference evidence="2 3" key="1">
    <citation type="submission" date="2022-05" db="EMBL/GenBank/DDBJ databases">
        <authorList>
            <consortium name="Genoscope - CEA"/>
            <person name="William W."/>
        </authorList>
    </citation>
    <scope>NUCLEOTIDE SEQUENCE [LARGE SCALE GENOMIC DNA]</scope>
</reference>
<dbReference type="Proteomes" id="UP001159427">
    <property type="component" value="Unassembled WGS sequence"/>
</dbReference>